<dbReference type="Gene3D" id="3.30.110.150">
    <property type="entry name" value="SepF-like protein"/>
    <property type="match status" value="1"/>
</dbReference>
<keyword evidence="2 5" id="KW-0717">Septation</keyword>
<evidence type="ECO:0000313" key="8">
    <source>
        <dbReference type="Proteomes" id="UP001595932"/>
    </source>
</evidence>
<dbReference type="RefSeq" id="WP_377277754.1">
    <property type="nucleotide sequence ID" value="NZ_JBHSGL010000005.1"/>
</dbReference>
<comment type="function">
    <text evidence="4 5">Cell division protein that is part of the divisome complex and is recruited early to the Z-ring. Probably stimulates Z-ring formation, perhaps through the cross-linking of FtsZ protofilaments. Its function overlaps with FtsA.</text>
</comment>
<dbReference type="Proteomes" id="UP001595932">
    <property type="component" value="Unassembled WGS sequence"/>
</dbReference>
<feature type="compositionally biased region" description="Basic and acidic residues" evidence="6">
    <location>
        <begin position="22"/>
        <end position="35"/>
    </location>
</feature>
<evidence type="ECO:0000256" key="1">
    <source>
        <dbReference type="ARBA" id="ARBA00022618"/>
    </source>
</evidence>
<comment type="caution">
    <text evidence="7">The sequence shown here is derived from an EMBL/GenBank/DDBJ whole genome shotgun (WGS) entry which is preliminary data.</text>
</comment>
<sequence>MSMKDKFKNFFYLDEYEEEPVQEDRKQRPVQRYEKPSAAAAVEAQTKVQKAPKAPKTVRTPKPMKERRENMEEPTVQNIVNLQNSSSSSKVSLAEPRVYAEAQDIAESLKNKQAVVVNLQRIERDQGLRIIDFLSGTVYALGGDIQRIGTDIFLCVPDTVEVDGAISDYYQDDQQ</sequence>
<keyword evidence="8" id="KW-1185">Reference proteome</keyword>
<gene>
    <name evidence="5" type="primary">sepF</name>
    <name evidence="7" type="ORF">ACFO5U_06640</name>
</gene>
<evidence type="ECO:0000256" key="4">
    <source>
        <dbReference type="ARBA" id="ARBA00044936"/>
    </source>
</evidence>
<evidence type="ECO:0000256" key="6">
    <source>
        <dbReference type="SAM" id="MobiDB-lite"/>
    </source>
</evidence>
<proteinExistence type="inferred from homology"/>
<evidence type="ECO:0000313" key="7">
    <source>
        <dbReference type="EMBL" id="MFC4712525.1"/>
    </source>
</evidence>
<keyword evidence="1 5" id="KW-0132">Cell division</keyword>
<dbReference type="PANTHER" id="PTHR35798">
    <property type="entry name" value="CELL DIVISION PROTEIN SEPF"/>
    <property type="match status" value="1"/>
</dbReference>
<keyword evidence="5" id="KW-0963">Cytoplasm</keyword>
<dbReference type="EMBL" id="JBHSGL010000005">
    <property type="protein sequence ID" value="MFC4712525.1"/>
    <property type="molecule type" value="Genomic_DNA"/>
</dbReference>
<comment type="similarity">
    <text evidence="5">Belongs to the SepF family.</text>
</comment>
<dbReference type="InterPro" id="IPR007561">
    <property type="entry name" value="Cell_div_SepF/SepF-rel"/>
</dbReference>
<dbReference type="PANTHER" id="PTHR35798:SF1">
    <property type="entry name" value="CELL DIVISION PROTEIN SEPF"/>
    <property type="match status" value="1"/>
</dbReference>
<dbReference type="InterPro" id="IPR023052">
    <property type="entry name" value="Cell_div_SepF"/>
</dbReference>
<accession>A0ABV9MAD8</accession>
<feature type="compositionally biased region" description="Polar residues" evidence="6">
    <location>
        <begin position="75"/>
        <end position="84"/>
    </location>
</feature>
<reference evidence="8" key="1">
    <citation type="journal article" date="2019" name="Int. J. Syst. Evol. Microbiol.">
        <title>The Global Catalogue of Microorganisms (GCM) 10K type strain sequencing project: providing services to taxonomists for standard genome sequencing and annotation.</title>
        <authorList>
            <consortium name="The Broad Institute Genomics Platform"/>
            <consortium name="The Broad Institute Genome Sequencing Center for Infectious Disease"/>
            <person name="Wu L."/>
            <person name="Ma J."/>
        </authorList>
    </citation>
    <scope>NUCLEOTIDE SEQUENCE [LARGE SCALE GENOMIC DNA]</scope>
    <source>
        <strain evidence="8">CGMCC 1.12151</strain>
    </source>
</reference>
<dbReference type="InterPro" id="IPR038594">
    <property type="entry name" value="SepF-like_sf"/>
</dbReference>
<evidence type="ECO:0000256" key="2">
    <source>
        <dbReference type="ARBA" id="ARBA00023210"/>
    </source>
</evidence>
<organism evidence="7 8">
    <name type="scientific">Planococcus dechangensis</name>
    <dbReference type="NCBI Taxonomy" id="1176255"/>
    <lineage>
        <taxon>Bacteria</taxon>
        <taxon>Bacillati</taxon>
        <taxon>Bacillota</taxon>
        <taxon>Bacilli</taxon>
        <taxon>Bacillales</taxon>
        <taxon>Caryophanaceae</taxon>
        <taxon>Planococcus</taxon>
    </lineage>
</organism>
<comment type="subunit">
    <text evidence="5">Homodimer. Interacts with FtsZ.</text>
</comment>
<dbReference type="HAMAP" id="MF_01197">
    <property type="entry name" value="SepF"/>
    <property type="match status" value="1"/>
</dbReference>
<protein>
    <recommendedName>
        <fullName evidence="5">Cell division protein SepF</fullName>
    </recommendedName>
</protein>
<evidence type="ECO:0000256" key="3">
    <source>
        <dbReference type="ARBA" id="ARBA00023306"/>
    </source>
</evidence>
<keyword evidence="3 5" id="KW-0131">Cell cycle</keyword>
<comment type="subcellular location">
    <subcellularLocation>
        <location evidence="5">Cytoplasm</location>
    </subcellularLocation>
    <text evidence="5">Localizes to the division site, in a FtsZ-dependent manner.</text>
</comment>
<dbReference type="Pfam" id="PF04472">
    <property type="entry name" value="SepF"/>
    <property type="match status" value="1"/>
</dbReference>
<evidence type="ECO:0000256" key="5">
    <source>
        <dbReference type="HAMAP-Rule" id="MF_01197"/>
    </source>
</evidence>
<feature type="region of interest" description="Disordered" evidence="6">
    <location>
        <begin position="18"/>
        <end position="88"/>
    </location>
</feature>
<name>A0ABV9MAD8_9BACL</name>
<dbReference type="GO" id="GO:0051301">
    <property type="term" value="P:cell division"/>
    <property type="evidence" value="ECO:0007669"/>
    <property type="project" value="UniProtKB-KW"/>
</dbReference>